<dbReference type="Proteomes" id="UP000193963">
    <property type="component" value="Unassembled WGS sequence"/>
</dbReference>
<keyword evidence="1" id="KW-1133">Transmembrane helix</keyword>
<evidence type="ECO:0000313" key="3">
    <source>
        <dbReference type="Proteomes" id="UP000193963"/>
    </source>
</evidence>
<protein>
    <recommendedName>
        <fullName evidence="4">DUF817 domain-containing protein</fullName>
    </recommendedName>
</protein>
<keyword evidence="1" id="KW-0812">Transmembrane</keyword>
<dbReference type="EMBL" id="FWFN01000003">
    <property type="protein sequence ID" value="SLN41556.1"/>
    <property type="molecule type" value="Genomic_DNA"/>
</dbReference>
<feature type="transmembrane region" description="Helical" evidence="1">
    <location>
        <begin position="124"/>
        <end position="143"/>
    </location>
</feature>
<dbReference type="RefSeq" id="WP_085887769.1">
    <property type="nucleotide sequence ID" value="NZ_FWFN01000003.1"/>
</dbReference>
<feature type="transmembrane region" description="Helical" evidence="1">
    <location>
        <begin position="179"/>
        <end position="198"/>
    </location>
</feature>
<reference evidence="2 3" key="1">
    <citation type="submission" date="2017-03" db="EMBL/GenBank/DDBJ databases">
        <authorList>
            <person name="Afonso C.L."/>
            <person name="Miller P.J."/>
            <person name="Scott M.A."/>
            <person name="Spackman E."/>
            <person name="Goraichik I."/>
            <person name="Dimitrov K.M."/>
            <person name="Suarez D.L."/>
            <person name="Swayne D.E."/>
        </authorList>
    </citation>
    <scope>NUCLEOTIDE SEQUENCE [LARGE SCALE GENOMIC DNA]</scope>
    <source>
        <strain evidence="2 3">CECT 7751</strain>
    </source>
</reference>
<gene>
    <name evidence="2" type="ORF">PSM7751_01913</name>
</gene>
<feature type="transmembrane region" description="Helical" evidence="1">
    <location>
        <begin position="205"/>
        <end position="222"/>
    </location>
</feature>
<organism evidence="2 3">
    <name type="scientific">Pseudooceanicola marinus</name>
    <dbReference type="NCBI Taxonomy" id="396013"/>
    <lineage>
        <taxon>Bacteria</taxon>
        <taxon>Pseudomonadati</taxon>
        <taxon>Pseudomonadota</taxon>
        <taxon>Alphaproteobacteria</taxon>
        <taxon>Rhodobacterales</taxon>
        <taxon>Paracoccaceae</taxon>
        <taxon>Pseudooceanicola</taxon>
    </lineage>
</organism>
<sequence>MSEPLSLPRDATLLARSFLPGWAQSLLLFLWRQLWAGLFAGIILISLIVTSVLWQEEWALARYDFLVGLAVLTQVLLLAFRLETWEEAKVIALFHLTGTVMEWFKVSAGSWAYPEPGVLKLFEVPLFTGFMYASVGSYIARAFRLFGAVFAPYPPFWASVLLAVAIYVNFFAHHWLPDIRLALFAATLLLFARTRMWFRLRAWHWIPFPLAALGIAFALWIAENIGTLSGTWIYHRQAAFELVSLSKMGSWYLLFFVSFTTVTLVMRGQLRRDAFRPGEGA</sequence>
<keyword evidence="3" id="KW-1185">Reference proteome</keyword>
<dbReference type="AlphaFoldDB" id="A0A1X6Z5Q0"/>
<feature type="transmembrane region" description="Helical" evidence="1">
    <location>
        <begin position="34"/>
        <end position="54"/>
    </location>
</feature>
<name>A0A1X6Z5Q0_9RHOB</name>
<evidence type="ECO:0000313" key="2">
    <source>
        <dbReference type="EMBL" id="SLN41556.1"/>
    </source>
</evidence>
<accession>A0A1X6Z5Q0</accession>
<dbReference type="InterPro" id="IPR008535">
    <property type="entry name" value="DUF817"/>
</dbReference>
<evidence type="ECO:0008006" key="4">
    <source>
        <dbReference type="Google" id="ProtNLM"/>
    </source>
</evidence>
<feature type="transmembrane region" description="Helical" evidence="1">
    <location>
        <begin position="155"/>
        <end position="173"/>
    </location>
</feature>
<dbReference type="Pfam" id="PF05675">
    <property type="entry name" value="DUF817"/>
    <property type="match status" value="1"/>
</dbReference>
<evidence type="ECO:0000256" key="1">
    <source>
        <dbReference type="SAM" id="Phobius"/>
    </source>
</evidence>
<dbReference type="PIRSF" id="PIRSF009141">
    <property type="entry name" value="UCP009141"/>
    <property type="match status" value="1"/>
</dbReference>
<keyword evidence="1" id="KW-0472">Membrane</keyword>
<dbReference type="OrthoDB" id="1550598at2"/>
<feature type="transmembrane region" description="Helical" evidence="1">
    <location>
        <begin position="60"/>
        <end position="80"/>
    </location>
</feature>
<feature type="transmembrane region" description="Helical" evidence="1">
    <location>
        <begin position="249"/>
        <end position="266"/>
    </location>
</feature>
<proteinExistence type="predicted"/>